<reference evidence="2" key="1">
    <citation type="submission" date="2018-11" db="EMBL/GenBank/DDBJ databases">
        <authorList>
            <consortium name="Genoscope - CEA"/>
            <person name="William W."/>
        </authorList>
    </citation>
    <scope>NUCLEOTIDE SEQUENCE</scope>
</reference>
<organism evidence="2">
    <name type="scientific">Brassica campestris</name>
    <name type="common">Field mustard</name>
    <dbReference type="NCBI Taxonomy" id="3711"/>
    <lineage>
        <taxon>Eukaryota</taxon>
        <taxon>Viridiplantae</taxon>
        <taxon>Streptophyta</taxon>
        <taxon>Embryophyta</taxon>
        <taxon>Tracheophyta</taxon>
        <taxon>Spermatophyta</taxon>
        <taxon>Magnoliopsida</taxon>
        <taxon>eudicotyledons</taxon>
        <taxon>Gunneridae</taxon>
        <taxon>Pentapetalae</taxon>
        <taxon>rosids</taxon>
        <taxon>malvids</taxon>
        <taxon>Brassicales</taxon>
        <taxon>Brassicaceae</taxon>
        <taxon>Brassiceae</taxon>
        <taxon>Brassica</taxon>
    </lineage>
</organism>
<dbReference type="EMBL" id="LR031575">
    <property type="protein sequence ID" value="VDD04300.1"/>
    <property type="molecule type" value="Genomic_DNA"/>
</dbReference>
<gene>
    <name evidence="2" type="ORF">BRAA08T33483Z</name>
    <name evidence="1" type="ORF">BRAPAZ1V2_A08P16980.2</name>
</gene>
<accession>A0A3P6BRR7</accession>
<protein>
    <submittedName>
        <fullName evidence="1">Uncharacterized protein</fullName>
    </submittedName>
</protein>
<proteinExistence type="predicted"/>
<dbReference type="Proteomes" id="UP000694005">
    <property type="component" value="Chromosome A08"/>
</dbReference>
<dbReference type="EMBL" id="LS974624">
    <property type="protein sequence ID" value="CAG7898032.1"/>
    <property type="molecule type" value="Genomic_DNA"/>
</dbReference>
<dbReference type="AlphaFoldDB" id="A0A3P6BRR7"/>
<evidence type="ECO:0000313" key="2">
    <source>
        <dbReference type="EMBL" id="VDD04300.1"/>
    </source>
</evidence>
<name>A0A3P6BRR7_BRACM</name>
<dbReference type="Gramene" id="A08p16980.2_BraZ1">
    <property type="protein sequence ID" value="A08p16980.2_BraZ1.CDS.1"/>
    <property type="gene ID" value="A08g16980.2_BraZ1"/>
</dbReference>
<evidence type="ECO:0000313" key="1">
    <source>
        <dbReference type="EMBL" id="CAG7898032.1"/>
    </source>
</evidence>
<sequence length="33" mass="3718">MSFSQRLGTLSVMGFTMIGVEDPWYSITHLLEA</sequence>